<dbReference type="AlphaFoldDB" id="A0A7J7N7Q3"/>
<sequence>MSALIDIWTAESAKLRAKVVSSGGAISSGAESKNDAGAEESTSFRLPNLSAILRFKNGPKVLYSETAMSMILEYASP</sequence>
<gene>
    <name evidence="2" type="ORF">GIB67_025125</name>
</gene>
<comment type="caution">
    <text evidence="2">The sequence shown here is derived from an EMBL/GenBank/DDBJ whole genome shotgun (WGS) entry which is preliminary data.</text>
</comment>
<feature type="region of interest" description="Disordered" evidence="1">
    <location>
        <begin position="23"/>
        <end position="42"/>
    </location>
</feature>
<evidence type="ECO:0000256" key="1">
    <source>
        <dbReference type="SAM" id="MobiDB-lite"/>
    </source>
</evidence>
<proteinExistence type="predicted"/>
<evidence type="ECO:0000313" key="2">
    <source>
        <dbReference type="EMBL" id="KAF6163261.1"/>
    </source>
</evidence>
<protein>
    <submittedName>
        <fullName evidence="2">Uncharacterized protein</fullName>
    </submittedName>
</protein>
<accession>A0A7J7N7Q3</accession>
<reference evidence="2 3" key="1">
    <citation type="journal article" date="2020" name="IScience">
        <title>Genome Sequencing of the Endangered Kingdonia uniflora (Circaeasteraceae, Ranunculales) Reveals Potential Mechanisms of Evolutionary Specialization.</title>
        <authorList>
            <person name="Sun Y."/>
            <person name="Deng T."/>
            <person name="Zhang A."/>
            <person name="Moore M.J."/>
            <person name="Landis J.B."/>
            <person name="Lin N."/>
            <person name="Zhang H."/>
            <person name="Zhang X."/>
            <person name="Huang J."/>
            <person name="Zhang X."/>
            <person name="Sun H."/>
            <person name="Wang H."/>
        </authorList>
    </citation>
    <scope>NUCLEOTIDE SEQUENCE [LARGE SCALE GENOMIC DNA]</scope>
    <source>
        <strain evidence="2">TB1705</strain>
        <tissue evidence="2">Leaf</tissue>
    </source>
</reference>
<name>A0A7J7N7Q3_9MAGN</name>
<dbReference type="Proteomes" id="UP000541444">
    <property type="component" value="Unassembled WGS sequence"/>
</dbReference>
<dbReference type="EMBL" id="JACGCM010000999">
    <property type="protein sequence ID" value="KAF6163261.1"/>
    <property type="molecule type" value="Genomic_DNA"/>
</dbReference>
<dbReference type="OrthoDB" id="607613at2759"/>
<evidence type="ECO:0000313" key="3">
    <source>
        <dbReference type="Proteomes" id="UP000541444"/>
    </source>
</evidence>
<keyword evidence="3" id="KW-1185">Reference proteome</keyword>
<organism evidence="2 3">
    <name type="scientific">Kingdonia uniflora</name>
    <dbReference type="NCBI Taxonomy" id="39325"/>
    <lineage>
        <taxon>Eukaryota</taxon>
        <taxon>Viridiplantae</taxon>
        <taxon>Streptophyta</taxon>
        <taxon>Embryophyta</taxon>
        <taxon>Tracheophyta</taxon>
        <taxon>Spermatophyta</taxon>
        <taxon>Magnoliopsida</taxon>
        <taxon>Ranunculales</taxon>
        <taxon>Circaeasteraceae</taxon>
        <taxon>Kingdonia</taxon>
    </lineage>
</organism>